<dbReference type="UniPathway" id="UPA00124"/>
<dbReference type="RefSeq" id="WP_157026072.1">
    <property type="nucleotide sequence ID" value="NZ_WQMS01000006.1"/>
</dbReference>
<comment type="pathway">
    <text evidence="1 6">Carbohydrate biosynthesis; dTDP-L-rhamnose biosynthesis.</text>
</comment>
<keyword evidence="6" id="KW-0521">NADP</keyword>
<dbReference type="InterPro" id="IPR001360">
    <property type="entry name" value="Glyco_hydro_1"/>
</dbReference>
<dbReference type="PANTHER" id="PTHR10491:SF4">
    <property type="entry name" value="METHIONINE ADENOSYLTRANSFERASE 2 SUBUNIT BETA"/>
    <property type="match status" value="1"/>
</dbReference>
<reference evidence="8 9" key="1">
    <citation type="submission" date="2019-12" db="EMBL/GenBank/DDBJ databases">
        <authorList>
            <person name="Huq M.A."/>
        </authorList>
    </citation>
    <scope>NUCLEOTIDE SEQUENCE [LARGE SCALE GENOMIC DNA]</scope>
    <source>
        <strain evidence="8 9">MAH-20</strain>
    </source>
</reference>
<evidence type="ECO:0000256" key="5">
    <source>
        <dbReference type="ARBA" id="ARBA00048200"/>
    </source>
</evidence>
<sequence length="720" mass="80541">MELWGGHECTVNRVEDRFCDQSRLTGHDDRIEDLQLFAQLGIRRLRYPVLWERAGPERPGDYDFSWSDARLAELRRLGISPIVGLLHHGSGPHYTSLVDPDMPRLFADYAAAVAERYPWVEDWTPVNEPLTTARFAGLYGHWYPHGQDEALFLTALVTQVEATIAAMRAIRRVNPAARLVQTDDLGDTYATPELAGVAEHYNHRRWLGFDLLTGRVDEAHYFWPAIETAGLAPRVRAIVADPCPPDVIGVNHYITSDRFLDHRLERYPDLVKPAVGFHDFTAARVMDPPPPGLESVLRQAWERYERPLAVTESHLGCTREEQMRWLVESWATCERLAGEGVDIRALTAWALLGNYDWCSLLTVPANHYEGGVFDVRSGTPRPTALARVLKALGGDAEARAWTERHPTLGRRGWWRRDVRLEHAPYVWTERQPEMDDRGGPPILVTGASGTLGRAIARACRLRGLDHVLTDRAACAIDDPRSIAAALDEHQPWAVINAAGWVRVDDAEDAREACFRANADGAALMAAACAERGLRYAVFSSDLVFDGAKNDAYLEDDAPKPLNVYGASKAAGEERVLAALPEALVVRTAAFFSPFDAYNFAVWVERELRQGRPVDAAEGFIVTPTFVPDLVHASLDLLIDEEKGIWHLTNQEPVSWFDFGRRVADALDLDARLVRPARPADLGWRARRPAYVPLGSRYGQLLPKLEDALARHRARRTAEAA</sequence>
<gene>
    <name evidence="8" type="ORF">GON01_03920</name>
</gene>
<proteinExistence type="inferred from homology"/>
<comment type="cofactor">
    <cofactor evidence="6">
        <name>Mg(2+)</name>
        <dbReference type="ChEBI" id="CHEBI:18420"/>
    </cofactor>
    <text evidence="6">Binds 1 Mg(2+) ion per monomer.</text>
</comment>
<dbReference type="GO" id="GO:0004553">
    <property type="term" value="F:hydrolase activity, hydrolyzing O-glycosyl compounds"/>
    <property type="evidence" value="ECO:0007669"/>
    <property type="project" value="InterPro"/>
</dbReference>
<keyword evidence="9" id="KW-1185">Reference proteome</keyword>
<comment type="similarity">
    <text evidence="2 6">Belongs to the dTDP-4-dehydrorhamnose reductase family.</text>
</comment>
<dbReference type="SUPFAM" id="SSF51735">
    <property type="entry name" value="NAD(P)-binding Rossmann-fold domains"/>
    <property type="match status" value="1"/>
</dbReference>
<comment type="catalytic activity">
    <reaction evidence="5 6">
        <text>dTDP-beta-L-rhamnose + NADP(+) = dTDP-4-dehydro-beta-L-rhamnose + NADPH + H(+)</text>
        <dbReference type="Rhea" id="RHEA:21796"/>
        <dbReference type="ChEBI" id="CHEBI:15378"/>
        <dbReference type="ChEBI" id="CHEBI:57510"/>
        <dbReference type="ChEBI" id="CHEBI:57783"/>
        <dbReference type="ChEBI" id="CHEBI:58349"/>
        <dbReference type="ChEBI" id="CHEBI:62830"/>
        <dbReference type="EC" id="1.1.1.133"/>
    </reaction>
</comment>
<dbReference type="Pfam" id="PF00232">
    <property type="entry name" value="Glyco_hydro_1"/>
    <property type="match status" value="1"/>
</dbReference>
<dbReference type="GO" id="GO:0005975">
    <property type="term" value="P:carbohydrate metabolic process"/>
    <property type="evidence" value="ECO:0007669"/>
    <property type="project" value="InterPro"/>
</dbReference>
<evidence type="ECO:0000256" key="6">
    <source>
        <dbReference type="RuleBase" id="RU364082"/>
    </source>
</evidence>
<dbReference type="Gene3D" id="3.20.20.80">
    <property type="entry name" value="Glycosidases"/>
    <property type="match status" value="1"/>
</dbReference>
<dbReference type="Pfam" id="PF04321">
    <property type="entry name" value="RmlD_sub_bind"/>
    <property type="match status" value="1"/>
</dbReference>
<dbReference type="GO" id="GO:0008831">
    <property type="term" value="F:dTDP-4-dehydrorhamnose reductase activity"/>
    <property type="evidence" value="ECO:0007669"/>
    <property type="project" value="UniProtKB-EC"/>
</dbReference>
<dbReference type="Gene3D" id="3.90.25.10">
    <property type="entry name" value="UDP-galactose 4-epimerase, domain 1"/>
    <property type="match status" value="1"/>
</dbReference>
<accession>A0A6I4IY71</accession>
<dbReference type="PANTHER" id="PTHR10491">
    <property type="entry name" value="DTDP-4-DEHYDRORHAMNOSE REDUCTASE"/>
    <property type="match status" value="1"/>
</dbReference>
<evidence type="ECO:0000259" key="7">
    <source>
        <dbReference type="Pfam" id="PF04321"/>
    </source>
</evidence>
<feature type="domain" description="RmlD-like substrate binding" evidence="7">
    <location>
        <begin position="442"/>
        <end position="694"/>
    </location>
</feature>
<evidence type="ECO:0000256" key="2">
    <source>
        <dbReference type="ARBA" id="ARBA00010944"/>
    </source>
</evidence>
<keyword evidence="6" id="KW-0560">Oxidoreductase</keyword>
<evidence type="ECO:0000256" key="1">
    <source>
        <dbReference type="ARBA" id="ARBA00004781"/>
    </source>
</evidence>
<evidence type="ECO:0000256" key="4">
    <source>
        <dbReference type="ARBA" id="ARBA00017099"/>
    </source>
</evidence>
<dbReference type="Proteomes" id="UP000441389">
    <property type="component" value="Unassembled WGS sequence"/>
</dbReference>
<comment type="function">
    <text evidence="6">Catalyzes the reduction of dTDP-6-deoxy-L-lyxo-4-hexulose to yield dTDP-L-rhamnose.</text>
</comment>
<evidence type="ECO:0000256" key="3">
    <source>
        <dbReference type="ARBA" id="ARBA00012929"/>
    </source>
</evidence>
<evidence type="ECO:0000313" key="9">
    <source>
        <dbReference type="Proteomes" id="UP000441389"/>
    </source>
</evidence>
<organism evidence="8 9">
    <name type="scientific">Sphingomonas horti</name>
    <dbReference type="NCBI Taxonomy" id="2682842"/>
    <lineage>
        <taxon>Bacteria</taxon>
        <taxon>Pseudomonadati</taxon>
        <taxon>Pseudomonadota</taxon>
        <taxon>Alphaproteobacteria</taxon>
        <taxon>Sphingomonadales</taxon>
        <taxon>Sphingomonadaceae</taxon>
        <taxon>Sphingomonas</taxon>
    </lineage>
</organism>
<dbReference type="SUPFAM" id="SSF51445">
    <property type="entry name" value="(Trans)glycosidases"/>
    <property type="match status" value="1"/>
</dbReference>
<dbReference type="CDD" id="cd05254">
    <property type="entry name" value="dTDP_HR_like_SDR_e"/>
    <property type="match status" value="1"/>
</dbReference>
<comment type="caution">
    <text evidence="8">The sequence shown here is derived from an EMBL/GenBank/DDBJ whole genome shotgun (WGS) entry which is preliminary data.</text>
</comment>
<dbReference type="Gene3D" id="3.40.50.720">
    <property type="entry name" value="NAD(P)-binding Rossmann-like Domain"/>
    <property type="match status" value="1"/>
</dbReference>
<dbReference type="InterPro" id="IPR005913">
    <property type="entry name" value="dTDP_dehydrorham_reduct"/>
</dbReference>
<dbReference type="AlphaFoldDB" id="A0A6I4IY71"/>
<dbReference type="GO" id="GO:0019305">
    <property type="term" value="P:dTDP-rhamnose biosynthetic process"/>
    <property type="evidence" value="ECO:0007669"/>
    <property type="project" value="UniProtKB-UniPathway"/>
</dbReference>
<dbReference type="EMBL" id="WQMS01000006">
    <property type="protein sequence ID" value="MVO77085.1"/>
    <property type="molecule type" value="Genomic_DNA"/>
</dbReference>
<dbReference type="InterPro" id="IPR017853">
    <property type="entry name" value="GH"/>
</dbReference>
<protein>
    <recommendedName>
        <fullName evidence="4 6">dTDP-4-dehydrorhamnose reductase</fullName>
        <ecNumber evidence="3 6">1.1.1.133</ecNumber>
    </recommendedName>
</protein>
<dbReference type="EC" id="1.1.1.133" evidence="3 6"/>
<name>A0A6I4IY71_9SPHN</name>
<dbReference type="InterPro" id="IPR029903">
    <property type="entry name" value="RmlD-like-bd"/>
</dbReference>
<dbReference type="InterPro" id="IPR036291">
    <property type="entry name" value="NAD(P)-bd_dom_sf"/>
</dbReference>
<evidence type="ECO:0000313" key="8">
    <source>
        <dbReference type="EMBL" id="MVO77085.1"/>
    </source>
</evidence>